<evidence type="ECO:0000313" key="1">
    <source>
        <dbReference type="EMBL" id="GAG40008.1"/>
    </source>
</evidence>
<feature type="non-terminal residue" evidence="1">
    <location>
        <position position="108"/>
    </location>
</feature>
<dbReference type="EMBL" id="BARS01040845">
    <property type="protein sequence ID" value="GAG40008.1"/>
    <property type="molecule type" value="Genomic_DNA"/>
</dbReference>
<gene>
    <name evidence="1" type="ORF">S01H1_62212</name>
</gene>
<dbReference type="AlphaFoldDB" id="X0XTR7"/>
<name>X0XTR7_9ZZZZ</name>
<proteinExistence type="predicted"/>
<protein>
    <submittedName>
        <fullName evidence="1">Uncharacterized protein</fullName>
    </submittedName>
</protein>
<accession>X0XTR7</accession>
<organism evidence="1">
    <name type="scientific">marine sediment metagenome</name>
    <dbReference type="NCBI Taxonomy" id="412755"/>
    <lineage>
        <taxon>unclassified sequences</taxon>
        <taxon>metagenomes</taxon>
        <taxon>ecological metagenomes</taxon>
    </lineage>
</organism>
<comment type="caution">
    <text evidence="1">The sequence shown here is derived from an EMBL/GenBank/DDBJ whole genome shotgun (WGS) entry which is preliminary data.</text>
</comment>
<sequence length="108" mass="12141">MINRYLATCDSCQQKFIFRAVVPLATTDSLRFSCPECESELWANLTLDYSVPKMDLAPQGFTLDVSLQEYDLPIITVATDLPVHKVKHVLSLPEGGSPFLWMHHEMGA</sequence>
<reference evidence="1" key="1">
    <citation type="journal article" date="2014" name="Front. Microbiol.">
        <title>High frequency of phylogenetically diverse reductive dehalogenase-homologous genes in deep subseafloor sedimentary metagenomes.</title>
        <authorList>
            <person name="Kawai M."/>
            <person name="Futagami T."/>
            <person name="Toyoda A."/>
            <person name="Takaki Y."/>
            <person name="Nishi S."/>
            <person name="Hori S."/>
            <person name="Arai W."/>
            <person name="Tsubouchi T."/>
            <person name="Morono Y."/>
            <person name="Uchiyama I."/>
            <person name="Ito T."/>
            <person name="Fujiyama A."/>
            <person name="Inagaki F."/>
            <person name="Takami H."/>
        </authorList>
    </citation>
    <scope>NUCLEOTIDE SEQUENCE</scope>
    <source>
        <strain evidence="1">Expedition CK06-06</strain>
    </source>
</reference>